<keyword evidence="1" id="KW-0472">Membrane</keyword>
<evidence type="ECO:0000313" key="3">
    <source>
        <dbReference type="Proteomes" id="UP000019270"/>
    </source>
</evidence>
<evidence type="ECO:0008006" key="4">
    <source>
        <dbReference type="Google" id="ProtNLM"/>
    </source>
</evidence>
<protein>
    <recommendedName>
        <fullName evidence="4">DUF3953 domain-containing protein</fullName>
    </recommendedName>
</protein>
<comment type="caution">
    <text evidence="2">The sequence shown here is derived from an EMBL/GenBank/DDBJ whole genome shotgun (WGS) entry which is preliminary data.</text>
</comment>
<dbReference type="AlphaFoldDB" id="W7LC58"/>
<organism evidence="2 3">
    <name type="scientific">Cytobacillus firmus DS1</name>
    <dbReference type="NCBI Taxonomy" id="1307436"/>
    <lineage>
        <taxon>Bacteria</taxon>
        <taxon>Bacillati</taxon>
        <taxon>Bacillota</taxon>
        <taxon>Bacilli</taxon>
        <taxon>Bacillales</taxon>
        <taxon>Bacillaceae</taxon>
        <taxon>Cytobacillus</taxon>
    </lineage>
</organism>
<feature type="transmembrane region" description="Helical" evidence="1">
    <location>
        <begin position="56"/>
        <end position="73"/>
    </location>
</feature>
<dbReference type="PATRIC" id="fig|1307436.3.peg.17"/>
<accession>W7LC58</accession>
<reference evidence="3" key="1">
    <citation type="submission" date="2013-03" db="EMBL/GenBank/DDBJ databases">
        <title>Draft genome sequence of Bacillus firmus DS1.</title>
        <authorList>
            <person name="Peng D."/>
            <person name="Zhu L."/>
            <person name="Sun M."/>
        </authorList>
    </citation>
    <scope>NUCLEOTIDE SEQUENCE [LARGE SCALE GENOMIC DNA]</scope>
    <source>
        <strain evidence="3">DS1</strain>
    </source>
</reference>
<sequence>MIKILRIVLSVVIITLALYMLISHNFEWMPFNLFLLSLFMMVMGTDEFIKGRIQYGYLNLAVSFFMVFVTFYIW</sequence>
<reference evidence="2 3" key="2">
    <citation type="journal article" date="2016" name="Sci. Rep.">
        <title>A novel serine protease, Sep1, from Bacillus firmus DS-1 has nematicidal activity and degrades multiple intestinal-associated nematode proteins.</title>
        <authorList>
            <person name="Geng C."/>
            <person name="Nie X."/>
            <person name="Tang Z."/>
            <person name="Zhang Y."/>
            <person name="Lin J."/>
            <person name="Sun M."/>
            <person name="Peng D."/>
        </authorList>
    </citation>
    <scope>NUCLEOTIDE SEQUENCE [LARGE SCALE GENOMIC DNA]</scope>
    <source>
        <strain evidence="2 3">DS1</strain>
    </source>
</reference>
<keyword evidence="1" id="KW-0812">Transmembrane</keyword>
<evidence type="ECO:0000313" key="2">
    <source>
        <dbReference type="EMBL" id="EWG12776.1"/>
    </source>
</evidence>
<gene>
    <name evidence="2" type="ORF">PBF_00085</name>
</gene>
<feature type="transmembrane region" description="Helical" evidence="1">
    <location>
        <begin position="5"/>
        <end position="22"/>
    </location>
</feature>
<name>W7LC58_CYTFI</name>
<keyword evidence="1" id="KW-1133">Transmembrane helix</keyword>
<evidence type="ECO:0000256" key="1">
    <source>
        <dbReference type="SAM" id="Phobius"/>
    </source>
</evidence>
<dbReference type="Proteomes" id="UP000019270">
    <property type="component" value="Unassembled WGS sequence"/>
</dbReference>
<dbReference type="EMBL" id="APVL01000001">
    <property type="protein sequence ID" value="EWG12776.1"/>
    <property type="molecule type" value="Genomic_DNA"/>
</dbReference>
<proteinExistence type="predicted"/>